<comment type="subcellular location">
    <subcellularLocation>
        <location evidence="1">Cell envelope</location>
    </subcellularLocation>
</comment>
<evidence type="ECO:0000256" key="1">
    <source>
        <dbReference type="ARBA" id="ARBA00004196"/>
    </source>
</evidence>
<dbReference type="Gene3D" id="3.40.190.10">
    <property type="entry name" value="Periplasmic binding protein-like II"/>
    <property type="match status" value="1"/>
</dbReference>
<dbReference type="InterPro" id="IPR039424">
    <property type="entry name" value="SBP_5"/>
</dbReference>
<dbReference type="InterPro" id="IPR000914">
    <property type="entry name" value="SBP_5_dom"/>
</dbReference>
<dbReference type="PROSITE" id="PS51257">
    <property type="entry name" value="PROKAR_LIPOPROTEIN"/>
    <property type="match status" value="1"/>
</dbReference>
<evidence type="ECO:0000256" key="3">
    <source>
        <dbReference type="ARBA" id="ARBA00022448"/>
    </source>
</evidence>
<dbReference type="PANTHER" id="PTHR30290">
    <property type="entry name" value="PERIPLASMIC BINDING COMPONENT OF ABC TRANSPORTER"/>
    <property type="match status" value="1"/>
</dbReference>
<protein>
    <submittedName>
        <fullName evidence="7">ABC transporter substrate-binding protein</fullName>
    </submittedName>
</protein>
<dbReference type="InterPro" id="IPR030678">
    <property type="entry name" value="Peptide/Ni-bd"/>
</dbReference>
<dbReference type="PANTHER" id="PTHR30290:SF10">
    <property type="entry name" value="PERIPLASMIC OLIGOPEPTIDE-BINDING PROTEIN-RELATED"/>
    <property type="match status" value="1"/>
</dbReference>
<keyword evidence="3" id="KW-0813">Transport</keyword>
<dbReference type="SUPFAM" id="SSF53850">
    <property type="entry name" value="Periplasmic binding protein-like II"/>
    <property type="match status" value="1"/>
</dbReference>
<feature type="chain" id="PRO_5046334195" evidence="5">
    <location>
        <begin position="29"/>
        <end position="546"/>
    </location>
</feature>
<dbReference type="Proteomes" id="UP001500751">
    <property type="component" value="Unassembled WGS sequence"/>
</dbReference>
<dbReference type="Gene3D" id="3.10.105.10">
    <property type="entry name" value="Dipeptide-binding Protein, Domain 3"/>
    <property type="match status" value="1"/>
</dbReference>
<keyword evidence="8" id="KW-1185">Reference proteome</keyword>
<dbReference type="Pfam" id="PF00496">
    <property type="entry name" value="SBP_bac_5"/>
    <property type="match status" value="1"/>
</dbReference>
<keyword evidence="4 5" id="KW-0732">Signal</keyword>
<evidence type="ECO:0000256" key="2">
    <source>
        <dbReference type="ARBA" id="ARBA00005695"/>
    </source>
</evidence>
<gene>
    <name evidence="7" type="ORF">GCM10009839_01560</name>
</gene>
<evidence type="ECO:0000313" key="7">
    <source>
        <dbReference type="EMBL" id="GAA2011208.1"/>
    </source>
</evidence>
<evidence type="ECO:0000256" key="4">
    <source>
        <dbReference type="ARBA" id="ARBA00022729"/>
    </source>
</evidence>
<organism evidence="7 8">
    <name type="scientific">Catenulispora yoronensis</name>
    <dbReference type="NCBI Taxonomy" id="450799"/>
    <lineage>
        <taxon>Bacteria</taxon>
        <taxon>Bacillati</taxon>
        <taxon>Actinomycetota</taxon>
        <taxon>Actinomycetes</taxon>
        <taxon>Catenulisporales</taxon>
        <taxon>Catenulisporaceae</taxon>
        <taxon>Catenulispora</taxon>
    </lineage>
</organism>
<evidence type="ECO:0000256" key="5">
    <source>
        <dbReference type="SAM" id="SignalP"/>
    </source>
</evidence>
<reference evidence="7 8" key="1">
    <citation type="journal article" date="2019" name="Int. J. Syst. Evol. Microbiol.">
        <title>The Global Catalogue of Microorganisms (GCM) 10K type strain sequencing project: providing services to taxonomists for standard genome sequencing and annotation.</title>
        <authorList>
            <consortium name="The Broad Institute Genomics Platform"/>
            <consortium name="The Broad Institute Genome Sequencing Center for Infectious Disease"/>
            <person name="Wu L."/>
            <person name="Ma J."/>
        </authorList>
    </citation>
    <scope>NUCLEOTIDE SEQUENCE [LARGE SCALE GENOMIC DNA]</scope>
    <source>
        <strain evidence="7 8">JCM 16014</strain>
    </source>
</reference>
<comment type="similarity">
    <text evidence="2">Belongs to the bacterial solute-binding protein 5 family.</text>
</comment>
<feature type="domain" description="Solute-binding protein family 5" evidence="6">
    <location>
        <begin position="88"/>
        <end position="450"/>
    </location>
</feature>
<dbReference type="PIRSF" id="PIRSF002741">
    <property type="entry name" value="MppA"/>
    <property type="match status" value="1"/>
</dbReference>
<evidence type="ECO:0000259" key="6">
    <source>
        <dbReference type="Pfam" id="PF00496"/>
    </source>
</evidence>
<dbReference type="CDD" id="cd08492">
    <property type="entry name" value="PBP2_NikA_DppA_OppA_like_15"/>
    <property type="match status" value="1"/>
</dbReference>
<dbReference type="EMBL" id="BAAAQN010000001">
    <property type="protein sequence ID" value="GAA2011208.1"/>
    <property type="molecule type" value="Genomic_DNA"/>
</dbReference>
<evidence type="ECO:0000313" key="8">
    <source>
        <dbReference type="Proteomes" id="UP001500751"/>
    </source>
</evidence>
<sequence>MPGRSRSRTPLRSAGAAVALLLAAAATAACGSSGSPASAAPAAGGTLTYGSDQLPDCLDPAVSPEDITGIVDREVFDSLVSESHDGTFHPWLASSWSVDPAGTVYTFHLRTDVKFQDGAALDAAAVKASLDHVVAPATASQYAASLLGPYTGTKVVDPATVQITLSAPFEPLLQALSTPYLGIQSPAGLQAGKTQLCTHPVGSGPFSFVSWTKPTSLELKNNPAYNWAPADAAHQGAAYLAGITIQFNTENASRFGSLTSGQSQVIEDVPPVDIKTLKAQSGLGLLTEQRPGAVYTIGLNTAKGPLADPKVRTALMRSVDFDQLIQSIYFGQYARAWSMLSPTTPDYDATLAKSWPPDQALGNQLLDQAGWTAHDAAGYRTKDGQELTLRWPAASPRQDRAALAQGIQAEAKAVGINVQYVNEDQGAYIQDLIGGKLDLVDTSFVRDEPDILRHFFASDQTILKGGANEFGLHDPQLDQWLNGAAAGSDAAQRKQSYLAAQQYIIKNALAIPVYVPTTLVGYQTKVHGLALDADGSLLFHGAWIAK</sequence>
<dbReference type="RefSeq" id="WP_344663486.1">
    <property type="nucleotide sequence ID" value="NZ_BAAAQN010000001.1"/>
</dbReference>
<feature type="signal peptide" evidence="5">
    <location>
        <begin position="1"/>
        <end position="28"/>
    </location>
</feature>
<name>A0ABN2TKS9_9ACTN</name>
<accession>A0ABN2TKS9</accession>
<comment type="caution">
    <text evidence="7">The sequence shown here is derived from an EMBL/GenBank/DDBJ whole genome shotgun (WGS) entry which is preliminary data.</text>
</comment>
<proteinExistence type="inferred from homology"/>